<accession>E6MJY6</accession>
<comment type="caution">
    <text evidence="1">The sequence shown here is derived from an EMBL/GenBank/DDBJ whole genome shotgun (WGS) entry which is preliminary data.</text>
</comment>
<name>E6MJY6_9FIRM</name>
<sequence length="50" mass="5822">MAWLWNKHVNEIPDFIINEEIHQKISCGLFGGSLFLRDIVSRSVFLTQCD</sequence>
<dbReference type="STRING" id="887929.HMP0721_2321"/>
<keyword evidence="2" id="KW-1185">Reference proteome</keyword>
<organism evidence="1 2">
    <name type="scientific">Pseudoramibacter alactolyticus ATCC 23263</name>
    <dbReference type="NCBI Taxonomy" id="887929"/>
    <lineage>
        <taxon>Bacteria</taxon>
        <taxon>Bacillati</taxon>
        <taxon>Bacillota</taxon>
        <taxon>Clostridia</taxon>
        <taxon>Eubacteriales</taxon>
        <taxon>Eubacteriaceae</taxon>
        <taxon>Pseudoramibacter</taxon>
    </lineage>
</organism>
<dbReference type="AlphaFoldDB" id="E6MJY6"/>
<evidence type="ECO:0000313" key="1">
    <source>
        <dbReference type="EMBL" id="EFV00505.1"/>
    </source>
</evidence>
<dbReference type="HOGENOM" id="CLU_3121613_0_0_9"/>
<evidence type="ECO:0000313" key="2">
    <source>
        <dbReference type="Proteomes" id="UP000004754"/>
    </source>
</evidence>
<dbReference type="EMBL" id="AEQN01000033">
    <property type="protein sequence ID" value="EFV00505.1"/>
    <property type="molecule type" value="Genomic_DNA"/>
</dbReference>
<gene>
    <name evidence="1" type="ORF">HMP0721_2321</name>
</gene>
<protein>
    <submittedName>
        <fullName evidence="1">Uncharacterized protein</fullName>
    </submittedName>
</protein>
<proteinExistence type="predicted"/>
<reference evidence="1 2" key="1">
    <citation type="submission" date="2010-12" db="EMBL/GenBank/DDBJ databases">
        <authorList>
            <person name="Muzny D."/>
            <person name="Qin X."/>
            <person name="Deng J."/>
            <person name="Jiang H."/>
            <person name="Liu Y."/>
            <person name="Qu J."/>
            <person name="Song X.-Z."/>
            <person name="Zhang L."/>
            <person name="Thornton R."/>
            <person name="Coyle M."/>
            <person name="Francisco L."/>
            <person name="Jackson L."/>
            <person name="Javaid M."/>
            <person name="Korchina V."/>
            <person name="Kovar C."/>
            <person name="Mata R."/>
            <person name="Mathew T."/>
            <person name="Ngo R."/>
            <person name="Nguyen L."/>
            <person name="Nguyen N."/>
            <person name="Okwuonu G."/>
            <person name="Ongeri F."/>
            <person name="Pham C."/>
            <person name="Simmons D."/>
            <person name="Wilczek-Boney K."/>
            <person name="Hale W."/>
            <person name="Jakkamsetti A."/>
            <person name="Pham P."/>
            <person name="Ruth R."/>
            <person name="San Lucas F."/>
            <person name="Warren J."/>
            <person name="Zhang J."/>
            <person name="Zhao Z."/>
            <person name="Zhou C."/>
            <person name="Zhu D."/>
            <person name="Lee S."/>
            <person name="Bess C."/>
            <person name="Blankenburg K."/>
            <person name="Forbes L."/>
            <person name="Fu Q."/>
            <person name="Gubbala S."/>
            <person name="Hirani K."/>
            <person name="Jayaseelan J.C."/>
            <person name="Lara F."/>
            <person name="Munidasa M."/>
            <person name="Palculict T."/>
            <person name="Patil S."/>
            <person name="Pu L.-L."/>
            <person name="Saada N."/>
            <person name="Tang L."/>
            <person name="Weissenberger G."/>
            <person name="Zhu Y."/>
            <person name="Hemphill L."/>
            <person name="Shang Y."/>
            <person name="Youmans B."/>
            <person name="Ayvaz T."/>
            <person name="Ross M."/>
            <person name="Santibanez J."/>
            <person name="Aqrawi P."/>
            <person name="Gross S."/>
            <person name="Joshi V."/>
            <person name="Fowler G."/>
            <person name="Nazareth L."/>
            <person name="Reid J."/>
            <person name="Worley K."/>
            <person name="Petrosino J."/>
            <person name="Highlander S."/>
            <person name="Gibbs R."/>
        </authorList>
    </citation>
    <scope>NUCLEOTIDE SEQUENCE [LARGE SCALE GENOMIC DNA]</scope>
    <source>
        <strain evidence="1 2">ATCC 23263</strain>
    </source>
</reference>
<dbReference type="Proteomes" id="UP000004754">
    <property type="component" value="Unassembled WGS sequence"/>
</dbReference>